<gene>
    <name evidence="1" type="ORF">PSSM7_208</name>
</gene>
<accession>E3SNX2</accession>
<dbReference type="GeneID" id="10329400"/>
<organism evidence="1 2">
    <name type="scientific">Prochlorococcus phage P-SSM7</name>
    <dbReference type="NCBI Taxonomy" id="445688"/>
    <lineage>
        <taxon>Viruses</taxon>
        <taxon>Duplodnaviria</taxon>
        <taxon>Heunggongvirae</taxon>
        <taxon>Uroviricota</taxon>
        <taxon>Caudoviricetes</taxon>
        <taxon>Pantevenvirales</taxon>
        <taxon>Kyanoviridae</taxon>
        <taxon>Palaemonvirus</taxon>
        <taxon>Palaemonvirus pssm7</taxon>
    </lineage>
</organism>
<evidence type="ECO:0000313" key="1">
    <source>
        <dbReference type="EMBL" id="ADO98899.1"/>
    </source>
</evidence>
<evidence type="ECO:0000313" key="2">
    <source>
        <dbReference type="Proteomes" id="UP000006532"/>
    </source>
</evidence>
<keyword evidence="2" id="KW-1185">Reference proteome</keyword>
<protein>
    <submittedName>
        <fullName evidence="1">Uncharacterized protein</fullName>
    </submittedName>
</protein>
<dbReference type="EMBL" id="GU071103">
    <property type="protein sequence ID" value="ADO98899.1"/>
    <property type="molecule type" value="Genomic_DNA"/>
</dbReference>
<reference evidence="1 2" key="1">
    <citation type="journal article" date="2010" name="Environ. Microbiol.">
        <title>Genomic analysis of oceanic cyanobacterial myoviruses compared with T4-like myoviruses from diverse hosts and environments.</title>
        <authorList>
            <person name="Sullivan M.B."/>
            <person name="Huang K.H."/>
            <person name="Ignacio-Espinoza J.C."/>
            <person name="Berlin A.M."/>
            <person name="Kelly L."/>
            <person name="Weigele P.R."/>
            <person name="DeFrancesco A.S."/>
            <person name="Kern S.E."/>
            <person name="Thompson L.R."/>
            <person name="Young S."/>
            <person name="Yandava C."/>
            <person name="Fu R."/>
            <person name="Krastins B."/>
            <person name="Chase M."/>
            <person name="Sarracino D."/>
            <person name="Osburne M.S."/>
            <person name="Henn M.R."/>
            <person name="Chisholm S.W."/>
        </authorList>
    </citation>
    <scope>NUCLEOTIDE SEQUENCE [LARGE SCALE GENOMIC DNA]</scope>
    <source>
        <strain evidence="1">NATL1A-15</strain>
    </source>
</reference>
<dbReference type="RefSeq" id="YP_004325035.1">
    <property type="nucleotide sequence ID" value="NC_015290.1"/>
</dbReference>
<sequence>MVEVNGRVNKVIMVAHIMRMKTGLDNGWYPEWDDKQRGAAQRILLNVLEHLDEYWE</sequence>
<dbReference type="Proteomes" id="UP000006532">
    <property type="component" value="Segment"/>
</dbReference>
<dbReference type="OrthoDB" id="27082at10239"/>
<proteinExistence type="predicted"/>
<dbReference type="KEGG" id="vg:10329400"/>
<name>E3SNX2_9CAUD</name>